<keyword evidence="1" id="KW-0812">Transmembrane</keyword>
<name>A0A0C3DQL8_9AGAM</name>
<accession>A0A0C3DQL8</accession>
<gene>
    <name evidence="2" type="ORF">SCLCIDRAFT_1214489</name>
</gene>
<dbReference type="STRING" id="1036808.A0A0C3DQL8"/>
<proteinExistence type="predicted"/>
<dbReference type="EMBL" id="KN822038">
    <property type="protein sequence ID" value="KIM62950.1"/>
    <property type="molecule type" value="Genomic_DNA"/>
</dbReference>
<feature type="transmembrane region" description="Helical" evidence="1">
    <location>
        <begin position="57"/>
        <end position="77"/>
    </location>
</feature>
<dbReference type="Proteomes" id="UP000053989">
    <property type="component" value="Unassembled WGS sequence"/>
</dbReference>
<organism evidence="2 3">
    <name type="scientific">Scleroderma citrinum Foug A</name>
    <dbReference type="NCBI Taxonomy" id="1036808"/>
    <lineage>
        <taxon>Eukaryota</taxon>
        <taxon>Fungi</taxon>
        <taxon>Dikarya</taxon>
        <taxon>Basidiomycota</taxon>
        <taxon>Agaricomycotina</taxon>
        <taxon>Agaricomycetes</taxon>
        <taxon>Agaricomycetidae</taxon>
        <taxon>Boletales</taxon>
        <taxon>Sclerodermatineae</taxon>
        <taxon>Sclerodermataceae</taxon>
        <taxon>Scleroderma</taxon>
    </lineage>
</organism>
<protein>
    <submittedName>
        <fullName evidence="2">Uncharacterized protein</fullName>
    </submittedName>
</protein>
<evidence type="ECO:0000256" key="1">
    <source>
        <dbReference type="SAM" id="Phobius"/>
    </source>
</evidence>
<feature type="transmembrane region" description="Helical" evidence="1">
    <location>
        <begin position="12"/>
        <end position="36"/>
    </location>
</feature>
<keyword evidence="1" id="KW-1133">Transmembrane helix</keyword>
<dbReference type="AlphaFoldDB" id="A0A0C3DQL8"/>
<dbReference type="OrthoDB" id="3062801at2759"/>
<evidence type="ECO:0000313" key="2">
    <source>
        <dbReference type="EMBL" id="KIM62950.1"/>
    </source>
</evidence>
<dbReference type="InParanoid" id="A0A0C3DQL8"/>
<keyword evidence="1" id="KW-0472">Membrane</keyword>
<dbReference type="HOGENOM" id="CLU_2623433_0_0_1"/>
<evidence type="ECO:0000313" key="3">
    <source>
        <dbReference type="Proteomes" id="UP000053989"/>
    </source>
</evidence>
<sequence length="78" mass="9113">MFQNQEMANDPAVRTTALISLTCALMSLSYGCVYIIRFDTMRSMYKAVRWAQETQRTTTFILWNVWVLLAMPGVWLAW</sequence>
<reference evidence="2 3" key="1">
    <citation type="submission" date="2014-04" db="EMBL/GenBank/DDBJ databases">
        <authorList>
            <consortium name="DOE Joint Genome Institute"/>
            <person name="Kuo A."/>
            <person name="Kohler A."/>
            <person name="Nagy L.G."/>
            <person name="Floudas D."/>
            <person name="Copeland A."/>
            <person name="Barry K.W."/>
            <person name="Cichocki N."/>
            <person name="Veneault-Fourrey C."/>
            <person name="LaButti K."/>
            <person name="Lindquist E.A."/>
            <person name="Lipzen A."/>
            <person name="Lundell T."/>
            <person name="Morin E."/>
            <person name="Murat C."/>
            <person name="Sun H."/>
            <person name="Tunlid A."/>
            <person name="Henrissat B."/>
            <person name="Grigoriev I.V."/>
            <person name="Hibbett D.S."/>
            <person name="Martin F."/>
            <person name="Nordberg H.P."/>
            <person name="Cantor M.N."/>
            <person name="Hua S.X."/>
        </authorList>
    </citation>
    <scope>NUCLEOTIDE SEQUENCE [LARGE SCALE GENOMIC DNA]</scope>
    <source>
        <strain evidence="2 3">Foug A</strain>
    </source>
</reference>
<keyword evidence="3" id="KW-1185">Reference proteome</keyword>
<reference evidence="3" key="2">
    <citation type="submission" date="2015-01" db="EMBL/GenBank/DDBJ databases">
        <title>Evolutionary Origins and Diversification of the Mycorrhizal Mutualists.</title>
        <authorList>
            <consortium name="DOE Joint Genome Institute"/>
            <consortium name="Mycorrhizal Genomics Consortium"/>
            <person name="Kohler A."/>
            <person name="Kuo A."/>
            <person name="Nagy L.G."/>
            <person name="Floudas D."/>
            <person name="Copeland A."/>
            <person name="Barry K.W."/>
            <person name="Cichocki N."/>
            <person name="Veneault-Fourrey C."/>
            <person name="LaButti K."/>
            <person name="Lindquist E.A."/>
            <person name="Lipzen A."/>
            <person name="Lundell T."/>
            <person name="Morin E."/>
            <person name="Murat C."/>
            <person name="Riley R."/>
            <person name="Ohm R."/>
            <person name="Sun H."/>
            <person name="Tunlid A."/>
            <person name="Henrissat B."/>
            <person name="Grigoriev I.V."/>
            <person name="Hibbett D.S."/>
            <person name="Martin F."/>
        </authorList>
    </citation>
    <scope>NUCLEOTIDE SEQUENCE [LARGE SCALE GENOMIC DNA]</scope>
    <source>
        <strain evidence="3">Foug A</strain>
    </source>
</reference>